<dbReference type="PIRSF" id="PIRSF000337">
    <property type="entry name" value="NTA_MOA"/>
    <property type="match status" value="1"/>
</dbReference>
<keyword evidence="3" id="KW-0560">Oxidoreductase</keyword>
<dbReference type="InterPro" id="IPR011251">
    <property type="entry name" value="Luciferase-like_dom"/>
</dbReference>
<evidence type="ECO:0000256" key="4">
    <source>
        <dbReference type="ARBA" id="ARBA00023033"/>
    </source>
</evidence>
<sequence>MTRQVRLILELGAQDQHHEGSAGETIRTDVVSWYLNSARLAETAKLDAVLITDADASSDHSETLPINGLDSLTLIAALSLHTSSLGLIGEVSPRRHPVYDAARRVAGVDTISAGLSGLAVSTSQGSESDGKSAEEFVVAARDLWSSWEPDAFVGDQESGVFVDTEKVHPAKFRGETLATAGPLNVPRSPQGLPVVVSNVAALHRSERSFPDIVLGSPTDIEQAQEFYSDVKDRARSIGLDPDEVLVVARVSTTVGQANSAQSELVVSGAAESIADVLVDWVESRAADGFLLVSRSDSGVLGWVDHVVPELVRRNKFRRDYEEDTLRGHLGLSTPSYLLPSNAIGSSTP</sequence>
<name>A0ABU4C445_RHOGO</name>
<evidence type="ECO:0000313" key="8">
    <source>
        <dbReference type="Proteomes" id="UP001185927"/>
    </source>
</evidence>
<dbReference type="InterPro" id="IPR036661">
    <property type="entry name" value="Luciferase-like_sf"/>
</dbReference>
<evidence type="ECO:0000256" key="3">
    <source>
        <dbReference type="ARBA" id="ARBA00023002"/>
    </source>
</evidence>
<dbReference type="InterPro" id="IPR016215">
    <property type="entry name" value="NTA_MOA"/>
</dbReference>
<reference evidence="7 8" key="1">
    <citation type="submission" date="2023-10" db="EMBL/GenBank/DDBJ databases">
        <title>Development of a sustainable strategy for remediation of hydrocarbon-contaminated territories based on the waste exchange concept.</title>
        <authorList>
            <person name="Krivoruchko A."/>
        </authorList>
    </citation>
    <scope>NUCLEOTIDE SEQUENCE [LARGE SCALE GENOMIC DNA]</scope>
    <source>
        <strain evidence="7 8">IEGM 1203</strain>
    </source>
</reference>
<dbReference type="Gene3D" id="3.20.20.30">
    <property type="entry name" value="Luciferase-like domain"/>
    <property type="match status" value="1"/>
</dbReference>
<keyword evidence="8" id="KW-1185">Reference proteome</keyword>
<evidence type="ECO:0000256" key="5">
    <source>
        <dbReference type="ARBA" id="ARBA00033748"/>
    </source>
</evidence>
<keyword evidence="4" id="KW-0503">Monooxygenase</keyword>
<feature type="domain" description="Luciferase-like" evidence="6">
    <location>
        <begin position="30"/>
        <end position="260"/>
    </location>
</feature>
<dbReference type="PANTHER" id="PTHR30011:SF16">
    <property type="entry name" value="C2H2 FINGER DOMAIN TRANSCRIPTION FACTOR (EUROFUNG)-RELATED"/>
    <property type="match status" value="1"/>
</dbReference>
<evidence type="ECO:0000256" key="1">
    <source>
        <dbReference type="ARBA" id="ARBA00022630"/>
    </source>
</evidence>
<dbReference type="SUPFAM" id="SSF51679">
    <property type="entry name" value="Bacterial luciferase-like"/>
    <property type="match status" value="1"/>
</dbReference>
<dbReference type="Proteomes" id="UP001185927">
    <property type="component" value="Unassembled WGS sequence"/>
</dbReference>
<comment type="similarity">
    <text evidence="5">Belongs to the NtaA/SnaA/DszA monooxygenase family.</text>
</comment>
<comment type="caution">
    <text evidence="7">The sequence shown here is derived from an EMBL/GenBank/DDBJ whole genome shotgun (WGS) entry which is preliminary data.</text>
</comment>
<dbReference type="Pfam" id="PF00296">
    <property type="entry name" value="Bac_luciferase"/>
    <property type="match status" value="1"/>
</dbReference>
<gene>
    <name evidence="7" type="ORF">R3Q16_30690</name>
</gene>
<organism evidence="7 8">
    <name type="scientific">Rhodococcus globerulus</name>
    <dbReference type="NCBI Taxonomy" id="33008"/>
    <lineage>
        <taxon>Bacteria</taxon>
        <taxon>Bacillati</taxon>
        <taxon>Actinomycetota</taxon>
        <taxon>Actinomycetes</taxon>
        <taxon>Mycobacteriales</taxon>
        <taxon>Nocardiaceae</taxon>
        <taxon>Rhodococcus</taxon>
    </lineage>
</organism>
<evidence type="ECO:0000256" key="2">
    <source>
        <dbReference type="ARBA" id="ARBA00022643"/>
    </source>
</evidence>
<dbReference type="PANTHER" id="PTHR30011">
    <property type="entry name" value="ALKANESULFONATE MONOOXYGENASE-RELATED"/>
    <property type="match status" value="1"/>
</dbReference>
<keyword evidence="2" id="KW-0288">FMN</keyword>
<keyword evidence="1" id="KW-0285">Flavoprotein</keyword>
<protein>
    <submittedName>
        <fullName evidence="7">LLM class flavin-dependent oxidoreductase</fullName>
    </submittedName>
</protein>
<dbReference type="InterPro" id="IPR051260">
    <property type="entry name" value="Diverse_substr_monoxygenases"/>
</dbReference>
<dbReference type="EMBL" id="JAWLKB010000028">
    <property type="protein sequence ID" value="MDV6270998.1"/>
    <property type="molecule type" value="Genomic_DNA"/>
</dbReference>
<dbReference type="RefSeq" id="WP_317545446.1">
    <property type="nucleotide sequence ID" value="NZ_JAWLKB010000028.1"/>
</dbReference>
<evidence type="ECO:0000313" key="7">
    <source>
        <dbReference type="EMBL" id="MDV6270998.1"/>
    </source>
</evidence>
<proteinExistence type="inferred from homology"/>
<evidence type="ECO:0000259" key="6">
    <source>
        <dbReference type="Pfam" id="PF00296"/>
    </source>
</evidence>
<accession>A0ABU4C445</accession>